<keyword evidence="5" id="KW-1185">Reference proteome</keyword>
<evidence type="ECO:0000256" key="2">
    <source>
        <dbReference type="ARBA" id="ARBA00022679"/>
    </source>
</evidence>
<protein>
    <submittedName>
        <fullName evidence="4">Glycosyltransferase involved in cell wall biosynthesis</fullName>
    </submittedName>
</protein>
<dbReference type="CDD" id="cd03801">
    <property type="entry name" value="GT4_PimA-like"/>
    <property type="match status" value="1"/>
</dbReference>
<dbReference type="SUPFAM" id="SSF53756">
    <property type="entry name" value="UDP-Glycosyltransferase/glycogen phosphorylase"/>
    <property type="match status" value="1"/>
</dbReference>
<keyword evidence="1" id="KW-0328">Glycosyltransferase</keyword>
<name>A0A7X0NGB4_9GAMM</name>
<gene>
    <name evidence="4" type="ORF">HNQ55_001281</name>
</gene>
<reference evidence="4 5" key="1">
    <citation type="submission" date="2020-08" db="EMBL/GenBank/DDBJ databases">
        <title>Genomic Encyclopedia of Type Strains, Phase IV (KMG-IV): sequencing the most valuable type-strain genomes for metagenomic binning, comparative biology and taxonomic classification.</title>
        <authorList>
            <person name="Goeker M."/>
        </authorList>
    </citation>
    <scope>NUCLEOTIDE SEQUENCE [LARGE SCALE GENOMIC DNA]</scope>
    <source>
        <strain evidence="4 5">DSM 26287</strain>
    </source>
</reference>
<organism evidence="4 5">
    <name type="scientific">Thalassotalea piscium</name>
    <dbReference type="NCBI Taxonomy" id="1230533"/>
    <lineage>
        <taxon>Bacteria</taxon>
        <taxon>Pseudomonadati</taxon>
        <taxon>Pseudomonadota</taxon>
        <taxon>Gammaproteobacteria</taxon>
        <taxon>Alteromonadales</taxon>
        <taxon>Colwelliaceae</taxon>
        <taxon>Thalassotalea</taxon>
    </lineage>
</organism>
<dbReference type="GO" id="GO:0016757">
    <property type="term" value="F:glycosyltransferase activity"/>
    <property type="evidence" value="ECO:0007669"/>
    <property type="project" value="UniProtKB-KW"/>
</dbReference>
<feature type="domain" description="Glycosyl transferase family 1" evidence="3">
    <location>
        <begin position="207"/>
        <end position="376"/>
    </location>
</feature>
<sequence length="401" mass="45775">MSQKNKLAIFTPLPPSKTGIADYCCELGEALTKFWEVIFVIANDALDPTWLPDGCSFYRLDEFSKKSKMKKIPRIYQMGNNVHHAYMLDEIENKPGLLVLHDYSMHHLLVEETLAKGDTEKYKALLRHDYGELGERIAENRENYIFDHLLEFMMPINGTLVDSSLGVVVHSYQSLLDLEYRFPEKATRRIPFPFTNDIDGCFLESKTVAREQLGIPKEKLIFSSMGFITPPKQIEFALRALANVKEYIPDFEYWLVGDKSDAIDLDSLLEELDLVEHVKLTGFVTFEEFHHYLQASDVVISLRYPSAGETSAALFRAMGLGCCNLVFDYASFSDFPEGTLIKVPLDTFDTTMMESAIKYVANDEEVRLQIGQTAKEFILNKHDVSIAALEYTQFVKSTFNK</sequence>
<dbReference type="PANTHER" id="PTHR12526:SF510">
    <property type="entry name" value="D-INOSITOL 3-PHOSPHATE GLYCOSYLTRANSFERASE"/>
    <property type="match status" value="1"/>
</dbReference>
<evidence type="ECO:0000313" key="5">
    <source>
        <dbReference type="Proteomes" id="UP000537141"/>
    </source>
</evidence>
<evidence type="ECO:0000256" key="1">
    <source>
        <dbReference type="ARBA" id="ARBA00022676"/>
    </source>
</evidence>
<comment type="caution">
    <text evidence="4">The sequence shown here is derived from an EMBL/GenBank/DDBJ whole genome shotgun (WGS) entry which is preliminary data.</text>
</comment>
<keyword evidence="2 4" id="KW-0808">Transferase</keyword>
<dbReference type="RefSeq" id="WP_184423590.1">
    <property type="nucleotide sequence ID" value="NZ_AP027362.1"/>
</dbReference>
<dbReference type="Proteomes" id="UP000537141">
    <property type="component" value="Unassembled WGS sequence"/>
</dbReference>
<dbReference type="Gene3D" id="3.40.50.2000">
    <property type="entry name" value="Glycogen Phosphorylase B"/>
    <property type="match status" value="1"/>
</dbReference>
<dbReference type="EMBL" id="JACHHU010000007">
    <property type="protein sequence ID" value="MBB6542781.1"/>
    <property type="molecule type" value="Genomic_DNA"/>
</dbReference>
<evidence type="ECO:0000313" key="4">
    <source>
        <dbReference type="EMBL" id="MBB6542781.1"/>
    </source>
</evidence>
<dbReference type="PANTHER" id="PTHR12526">
    <property type="entry name" value="GLYCOSYLTRANSFERASE"/>
    <property type="match status" value="1"/>
</dbReference>
<dbReference type="AlphaFoldDB" id="A0A7X0NGB4"/>
<accession>A0A7X0NGB4</accession>
<dbReference type="Pfam" id="PF00534">
    <property type="entry name" value="Glycos_transf_1"/>
    <property type="match status" value="1"/>
</dbReference>
<dbReference type="InterPro" id="IPR001296">
    <property type="entry name" value="Glyco_trans_1"/>
</dbReference>
<proteinExistence type="predicted"/>
<evidence type="ECO:0000259" key="3">
    <source>
        <dbReference type="Pfam" id="PF00534"/>
    </source>
</evidence>
<dbReference type="GO" id="GO:1901135">
    <property type="term" value="P:carbohydrate derivative metabolic process"/>
    <property type="evidence" value="ECO:0007669"/>
    <property type="project" value="UniProtKB-ARBA"/>
</dbReference>